<evidence type="ECO:0000313" key="2">
    <source>
        <dbReference type="Proteomes" id="UP001630127"/>
    </source>
</evidence>
<gene>
    <name evidence="1" type="ORF">ACH5RR_017651</name>
</gene>
<dbReference type="AlphaFoldDB" id="A0ABD2ZM47"/>
<reference evidence="1 2" key="1">
    <citation type="submission" date="2024-11" db="EMBL/GenBank/DDBJ databases">
        <title>A near-complete genome assembly of Cinchona calisaya.</title>
        <authorList>
            <person name="Lian D.C."/>
            <person name="Zhao X.W."/>
            <person name="Wei L."/>
        </authorList>
    </citation>
    <scope>NUCLEOTIDE SEQUENCE [LARGE SCALE GENOMIC DNA]</scope>
    <source>
        <tissue evidence="1">Nenye</tissue>
    </source>
</reference>
<dbReference type="Proteomes" id="UP001630127">
    <property type="component" value="Unassembled WGS sequence"/>
</dbReference>
<evidence type="ECO:0000313" key="1">
    <source>
        <dbReference type="EMBL" id="KAL3519502.1"/>
    </source>
</evidence>
<comment type="caution">
    <text evidence="1">The sequence shown here is derived from an EMBL/GenBank/DDBJ whole genome shotgun (WGS) entry which is preliminary data.</text>
</comment>
<accession>A0ABD2ZM47</accession>
<organism evidence="1 2">
    <name type="scientific">Cinchona calisaya</name>
    <dbReference type="NCBI Taxonomy" id="153742"/>
    <lineage>
        <taxon>Eukaryota</taxon>
        <taxon>Viridiplantae</taxon>
        <taxon>Streptophyta</taxon>
        <taxon>Embryophyta</taxon>
        <taxon>Tracheophyta</taxon>
        <taxon>Spermatophyta</taxon>
        <taxon>Magnoliopsida</taxon>
        <taxon>eudicotyledons</taxon>
        <taxon>Gunneridae</taxon>
        <taxon>Pentapetalae</taxon>
        <taxon>asterids</taxon>
        <taxon>lamiids</taxon>
        <taxon>Gentianales</taxon>
        <taxon>Rubiaceae</taxon>
        <taxon>Cinchonoideae</taxon>
        <taxon>Cinchoneae</taxon>
        <taxon>Cinchona</taxon>
    </lineage>
</organism>
<keyword evidence="2" id="KW-1185">Reference proteome</keyword>
<name>A0ABD2ZM47_9GENT</name>
<proteinExistence type="predicted"/>
<dbReference type="EMBL" id="JBJUIK010000008">
    <property type="protein sequence ID" value="KAL3519502.1"/>
    <property type="molecule type" value="Genomic_DNA"/>
</dbReference>
<sequence length="100" mass="10976">MKFPLGKLQKAASAAFVFQVREHFAISSMVLIEFGSSTEGILSSLGCLPADFSKIPDIFDTKMASNEINSIYTVDTNASRKKKEVYKCIGMLIHGLKIVT</sequence>
<protein>
    <submittedName>
        <fullName evidence="1">Uncharacterized protein</fullName>
    </submittedName>
</protein>